<gene>
    <name evidence="3" type="ORF">CDL12_10677</name>
</gene>
<dbReference type="Pfam" id="PF20431">
    <property type="entry name" value="E_motif"/>
    <property type="match status" value="1"/>
</dbReference>
<feature type="repeat" description="PPR" evidence="2">
    <location>
        <begin position="180"/>
        <end position="214"/>
    </location>
</feature>
<dbReference type="Pfam" id="PF01535">
    <property type="entry name" value="PPR"/>
    <property type="match status" value="7"/>
</dbReference>
<evidence type="ECO:0000256" key="1">
    <source>
        <dbReference type="ARBA" id="ARBA00022737"/>
    </source>
</evidence>
<dbReference type="Pfam" id="PF12854">
    <property type="entry name" value="PPR_1"/>
    <property type="match status" value="1"/>
</dbReference>
<dbReference type="InterPro" id="IPR046960">
    <property type="entry name" value="PPR_At4g14850-like_plant"/>
</dbReference>
<keyword evidence="4" id="KW-1185">Reference proteome</keyword>
<feature type="repeat" description="PPR" evidence="2">
    <location>
        <begin position="281"/>
        <end position="311"/>
    </location>
</feature>
<reference evidence="4" key="1">
    <citation type="journal article" date="2018" name="Gigascience">
        <title>Genome assembly of the Pink Ipe (Handroanthus impetiginosus, Bignoniaceae), a highly valued, ecologically keystone Neotropical timber forest tree.</title>
        <authorList>
            <person name="Silva-Junior O.B."/>
            <person name="Grattapaglia D."/>
            <person name="Novaes E."/>
            <person name="Collevatti R.G."/>
        </authorList>
    </citation>
    <scope>NUCLEOTIDE SEQUENCE [LARGE SCALE GENOMIC DNA]</scope>
    <source>
        <strain evidence="4">cv. UFG-1</strain>
    </source>
</reference>
<dbReference type="GO" id="GO:0009451">
    <property type="term" value="P:RNA modification"/>
    <property type="evidence" value="ECO:0007669"/>
    <property type="project" value="InterPro"/>
</dbReference>
<evidence type="ECO:0008006" key="5">
    <source>
        <dbReference type="Google" id="ProtNLM"/>
    </source>
</evidence>
<comment type="caution">
    <text evidence="3">The sequence shown here is derived from an EMBL/GenBank/DDBJ whole genome shotgun (WGS) entry which is preliminary data.</text>
</comment>
<dbReference type="Pfam" id="PF13041">
    <property type="entry name" value="PPR_2"/>
    <property type="match status" value="1"/>
</dbReference>
<proteinExistence type="predicted"/>
<organism evidence="3 4">
    <name type="scientific">Handroanthus impetiginosus</name>
    <dbReference type="NCBI Taxonomy" id="429701"/>
    <lineage>
        <taxon>Eukaryota</taxon>
        <taxon>Viridiplantae</taxon>
        <taxon>Streptophyta</taxon>
        <taxon>Embryophyta</taxon>
        <taxon>Tracheophyta</taxon>
        <taxon>Spermatophyta</taxon>
        <taxon>Magnoliopsida</taxon>
        <taxon>eudicotyledons</taxon>
        <taxon>Gunneridae</taxon>
        <taxon>Pentapetalae</taxon>
        <taxon>asterids</taxon>
        <taxon>lamiids</taxon>
        <taxon>Lamiales</taxon>
        <taxon>Bignoniaceae</taxon>
        <taxon>Crescentiina</taxon>
        <taxon>Tabebuia alliance</taxon>
        <taxon>Handroanthus</taxon>
    </lineage>
</organism>
<dbReference type="Proteomes" id="UP000231279">
    <property type="component" value="Unassembled WGS sequence"/>
</dbReference>
<feature type="repeat" description="PPR" evidence="2">
    <location>
        <begin position="312"/>
        <end position="346"/>
    </location>
</feature>
<dbReference type="InterPro" id="IPR002885">
    <property type="entry name" value="PPR_rpt"/>
</dbReference>
<dbReference type="FunFam" id="1.25.40.10:FF:000348">
    <property type="entry name" value="Pentatricopeptide repeat-containing protein chloroplastic"/>
    <property type="match status" value="1"/>
</dbReference>
<dbReference type="Gene3D" id="1.25.40.10">
    <property type="entry name" value="Tetratricopeptide repeat domain"/>
    <property type="match status" value="4"/>
</dbReference>
<dbReference type="OrthoDB" id="185373at2759"/>
<dbReference type="NCBIfam" id="TIGR00756">
    <property type="entry name" value="PPR"/>
    <property type="match status" value="7"/>
</dbReference>
<dbReference type="InterPro" id="IPR011990">
    <property type="entry name" value="TPR-like_helical_dom_sf"/>
</dbReference>
<feature type="repeat" description="PPR" evidence="2">
    <location>
        <begin position="382"/>
        <end position="412"/>
    </location>
</feature>
<dbReference type="STRING" id="429701.A0A2G9HGN5"/>
<dbReference type="FunFam" id="1.25.40.10:FF:000090">
    <property type="entry name" value="Pentatricopeptide repeat-containing protein, chloroplastic"/>
    <property type="match status" value="1"/>
</dbReference>
<dbReference type="PROSITE" id="PS51375">
    <property type="entry name" value="PPR"/>
    <property type="match status" value="6"/>
</dbReference>
<dbReference type="InterPro" id="IPR046848">
    <property type="entry name" value="E_motif"/>
</dbReference>
<dbReference type="AlphaFoldDB" id="A0A2G9HGN5"/>
<protein>
    <recommendedName>
        <fullName evidence="5">Pentacotripeptide-repeat region of PRORP domain-containing protein</fullName>
    </recommendedName>
</protein>
<dbReference type="FunFam" id="1.25.40.10:FF:000344">
    <property type="entry name" value="Pentatricopeptide repeat-containing protein"/>
    <property type="match status" value="1"/>
</dbReference>
<evidence type="ECO:0000256" key="2">
    <source>
        <dbReference type="PROSITE-ProRule" id="PRU00708"/>
    </source>
</evidence>
<sequence length="605" mass="68278">MKLARTSYRHFNTSKTAKLDPFSNCRNPHDPIRELHGHFIRTHQHRNPNPMSQVIKSYALSQTSMHKARLAFLEIDHPTLPVWNHMIRGLSQNDNPVDALNMFDKMRELGLRGDNLTFIYACKACERVPGVVCGKKVHVHILKLGFGSYLYVCNALIHMYGFCGELGFARKAFDEMVERDLVSWNSLICAYSHCAKYEDVLGLFDVMRVENVKADAVTMVKVVLACNSLGKWELVDSMVEYIEDNCVEIDVYLGNTLIDVYGKHGSIALARRFFYRMTKRNIVSWNAMIIGAAKSGDLVAARKLFDKMPERDVISWTSMITGYAQANQHEDAIGLFQEMMVANVKPDKITIASVLSSCAHLGRLDVGKAVDDYMRNNSIKSDIYVENALIDMYCKCGSVENALKVFNGMQEKDSVSWTSVISGLAVNGDSDRALELFSRMFREGIRPIHGTFVGILLACVHSGLVDKGLEFFCSMQEDYGLVPEMRHYGCVVDLFCRAGDVRRAYEFIKNMPIFPDVVVWRILLSACKVHGNVGLAKIASDKLLELDPSNGGNYVLSSNSYASAERWDDAIKMRELMDKSDVVRPLGRSSIEMNYEMPRLHKNQC</sequence>
<dbReference type="GO" id="GO:0003723">
    <property type="term" value="F:RNA binding"/>
    <property type="evidence" value="ECO:0007669"/>
    <property type="project" value="InterPro"/>
</dbReference>
<accession>A0A2G9HGN5</accession>
<evidence type="ECO:0000313" key="4">
    <source>
        <dbReference type="Proteomes" id="UP000231279"/>
    </source>
</evidence>
<name>A0A2G9HGN5_9LAMI</name>
<feature type="repeat" description="PPR" evidence="2">
    <location>
        <begin position="413"/>
        <end position="447"/>
    </location>
</feature>
<dbReference type="EMBL" id="NKXS01001816">
    <property type="protein sequence ID" value="PIN16675.1"/>
    <property type="molecule type" value="Genomic_DNA"/>
</dbReference>
<evidence type="ECO:0000313" key="3">
    <source>
        <dbReference type="EMBL" id="PIN16675.1"/>
    </source>
</evidence>
<feature type="repeat" description="PPR" evidence="2">
    <location>
        <begin position="79"/>
        <end position="113"/>
    </location>
</feature>
<dbReference type="PANTHER" id="PTHR47926:SF440">
    <property type="entry name" value="REPEAT-CONTAINING PROTEIN, PUTATIVE-RELATED"/>
    <property type="match status" value="1"/>
</dbReference>
<dbReference type="PANTHER" id="PTHR47926">
    <property type="entry name" value="PENTATRICOPEPTIDE REPEAT-CONTAINING PROTEIN"/>
    <property type="match status" value="1"/>
</dbReference>
<keyword evidence="1" id="KW-0677">Repeat</keyword>